<evidence type="ECO:0000259" key="8">
    <source>
        <dbReference type="Pfam" id="PF02771"/>
    </source>
</evidence>
<dbReference type="SUPFAM" id="SSF56645">
    <property type="entry name" value="Acyl-CoA dehydrogenase NM domain-like"/>
    <property type="match status" value="2"/>
</dbReference>
<dbReference type="InterPro" id="IPR009100">
    <property type="entry name" value="AcylCoA_DH/oxidase_NM_dom_sf"/>
</dbReference>
<keyword evidence="5" id="KW-0560">Oxidoreductase</keyword>
<dbReference type="GO" id="GO:0050660">
    <property type="term" value="F:flavin adenine dinucleotide binding"/>
    <property type="evidence" value="ECO:0007669"/>
    <property type="project" value="InterPro"/>
</dbReference>
<dbReference type="InterPro" id="IPR037069">
    <property type="entry name" value="AcylCoA_DH/ox_N_sf"/>
</dbReference>
<comment type="similarity">
    <text evidence="2">Belongs to the acyl-CoA dehydrogenase family.</text>
</comment>
<dbReference type="SUPFAM" id="SSF47203">
    <property type="entry name" value="Acyl-CoA dehydrogenase C-terminal domain-like"/>
    <property type="match status" value="2"/>
</dbReference>
<dbReference type="InterPro" id="IPR009075">
    <property type="entry name" value="AcylCo_DH/oxidase_C"/>
</dbReference>
<evidence type="ECO:0000256" key="4">
    <source>
        <dbReference type="ARBA" id="ARBA00022827"/>
    </source>
</evidence>
<keyword evidence="10" id="KW-1185">Reference proteome</keyword>
<evidence type="ECO:0000256" key="2">
    <source>
        <dbReference type="ARBA" id="ARBA00009347"/>
    </source>
</evidence>
<feature type="domain" description="Acyl-CoA dehydrogenase/oxidase N-terminal" evidence="8">
    <location>
        <begin position="9"/>
        <end position="123"/>
    </location>
</feature>
<protein>
    <recommendedName>
        <fullName evidence="11">Acyl-CoA dehydrogenase</fullName>
    </recommendedName>
</protein>
<dbReference type="Gene3D" id="1.10.540.10">
    <property type="entry name" value="Acyl-CoA dehydrogenase/oxidase, N-terminal domain"/>
    <property type="match status" value="2"/>
</dbReference>
<feature type="domain" description="Acyl-CoA dehydrogenase/oxidase C-terminal" evidence="6">
    <location>
        <begin position="233"/>
        <end position="397"/>
    </location>
</feature>
<evidence type="ECO:0000256" key="3">
    <source>
        <dbReference type="ARBA" id="ARBA00022630"/>
    </source>
</evidence>
<evidence type="ECO:0000256" key="1">
    <source>
        <dbReference type="ARBA" id="ARBA00001974"/>
    </source>
</evidence>
<keyword evidence="4" id="KW-0274">FAD</keyword>
<dbReference type="GO" id="GO:0016627">
    <property type="term" value="F:oxidoreductase activity, acting on the CH-CH group of donors"/>
    <property type="evidence" value="ECO:0007669"/>
    <property type="project" value="InterPro"/>
</dbReference>
<dbReference type="PANTHER" id="PTHR43292:SF3">
    <property type="entry name" value="ACYL-COA DEHYDROGENASE FADE29"/>
    <property type="match status" value="1"/>
</dbReference>
<dbReference type="CDD" id="cd00567">
    <property type="entry name" value="ACAD"/>
    <property type="match status" value="1"/>
</dbReference>
<feature type="domain" description="Acyl-CoA oxidase/dehydrogenase middle" evidence="7">
    <location>
        <begin position="127"/>
        <end position="221"/>
    </location>
</feature>
<dbReference type="InterPro" id="IPR013786">
    <property type="entry name" value="AcylCoA_DH/ox_N"/>
</dbReference>
<dbReference type="AlphaFoldDB" id="A0A1Y0EPD1"/>
<evidence type="ECO:0000259" key="7">
    <source>
        <dbReference type="Pfam" id="PF02770"/>
    </source>
</evidence>
<dbReference type="Pfam" id="PF02770">
    <property type="entry name" value="Acyl-CoA_dh_M"/>
    <property type="match status" value="2"/>
</dbReference>
<sequence>MTARDLSQDEAFRAEVRQFLQDELTPELRADGRRNAGIFSDYGPGNSWHRILAKRGWSVPHWPVEWGGTGWTPMQHYIFASECTLAGAPARAPQGPSMVAPVLLKYGTPEQKERWLPAIRSGEDYWAQGYSEPGSGSDLASLQCRAVRDGDEYVINGTKIWTTHAHFSNRIFCLVRTSTEGKPQQGISFLCFDIDLPGITIRPIPSLSGDHELNQVFFDDVRVPVSALVGEENQGWTVAKYLLVHERSGLRSPSQRVRLERLMARAQLAFGERTDAAAQRAADALWMRIARAAAGVDAMQATDLDALDASVAGQEPPLLPSVGKVLGAQGRQLITSLLVEAGGPAMAASLSQEDAQGRADGLDVPEDAIYGTKAYLNDRAASIYGGSNEVQRGIVWKDLETGGLKPTDVNLLHGQLLGEDQADLRDALVMLDAQVCRLLQVGPGTANQGATVDQLQLGGEPASQPETGGWPLPAWWAQLGELGALSVAWPEAQGGIDAGLLGHGQMMYSLARGVKAQAYLASVVLGGGALLASQQPAHAELLARVGAGQAMVAFAHGEPAAHGDRHLVQTRLVRQGDGSWHLSGRKALVLAAPWASHAVVSARVSGKDHEAAGLALVVVPLKAAGVRQRAFKTIDGACASELAFDNVSVAASDLIGEAGQAAGLIDALLDQATLALSAEVLGLSERMIEDTLAHLRQRTQFGKPLGTFQVLQHRVTEMYNLRALAMAQTRRALRDLPADAGPRAYTASATMLVASQAATEVGEGTVQLHGAMGVTEELAAGHYFRRATVLVQQLGSPDWHAGRVADVLRARV</sequence>
<dbReference type="PANTHER" id="PTHR43292">
    <property type="entry name" value="ACYL-COA DEHYDROGENASE"/>
    <property type="match status" value="1"/>
</dbReference>
<evidence type="ECO:0000313" key="9">
    <source>
        <dbReference type="EMBL" id="ARU05495.1"/>
    </source>
</evidence>
<dbReference type="Proteomes" id="UP000196138">
    <property type="component" value="Chromosome"/>
</dbReference>
<dbReference type="InterPro" id="IPR046373">
    <property type="entry name" value="Acyl-CoA_Oxase/DH_mid-dom_sf"/>
</dbReference>
<dbReference type="InterPro" id="IPR036250">
    <property type="entry name" value="AcylCo_DH-like_C"/>
</dbReference>
<dbReference type="RefSeq" id="WP_087281715.1">
    <property type="nucleotide sequence ID" value="NZ_CP021455.1"/>
</dbReference>
<dbReference type="EMBL" id="CP021455">
    <property type="protein sequence ID" value="ARU05495.1"/>
    <property type="molecule type" value="Genomic_DNA"/>
</dbReference>
<dbReference type="Pfam" id="PF00441">
    <property type="entry name" value="Acyl-CoA_dh_1"/>
    <property type="match status" value="2"/>
</dbReference>
<evidence type="ECO:0000256" key="5">
    <source>
        <dbReference type="ARBA" id="ARBA00023002"/>
    </source>
</evidence>
<dbReference type="Gene3D" id="1.20.140.10">
    <property type="entry name" value="Butyryl-CoA Dehydrogenase, subunit A, domain 3"/>
    <property type="match status" value="2"/>
</dbReference>
<dbReference type="Gene3D" id="2.40.110.10">
    <property type="entry name" value="Butyryl-CoA Dehydrogenase, subunit A, domain 2"/>
    <property type="match status" value="2"/>
</dbReference>
<name>A0A1Y0EPD1_9BURK</name>
<dbReference type="KEGG" id="cser:CCO03_13095"/>
<evidence type="ECO:0008006" key="11">
    <source>
        <dbReference type="Google" id="ProtNLM"/>
    </source>
</evidence>
<dbReference type="InterPro" id="IPR052161">
    <property type="entry name" value="Mycobact_Acyl-CoA_DH"/>
</dbReference>
<dbReference type="OrthoDB" id="9770681at2"/>
<accession>A0A1Y0EPD1</accession>
<feature type="domain" description="Acyl-CoA dehydrogenase/oxidase C-terminal" evidence="6">
    <location>
        <begin position="668"/>
        <end position="805"/>
    </location>
</feature>
<organism evidence="9 10">
    <name type="scientific">Comamonas serinivorans</name>
    <dbReference type="NCBI Taxonomy" id="1082851"/>
    <lineage>
        <taxon>Bacteria</taxon>
        <taxon>Pseudomonadati</taxon>
        <taxon>Pseudomonadota</taxon>
        <taxon>Betaproteobacteria</taxon>
        <taxon>Burkholderiales</taxon>
        <taxon>Comamonadaceae</taxon>
        <taxon>Comamonas</taxon>
    </lineage>
</organism>
<dbReference type="GO" id="GO:0005886">
    <property type="term" value="C:plasma membrane"/>
    <property type="evidence" value="ECO:0007669"/>
    <property type="project" value="TreeGrafter"/>
</dbReference>
<reference evidence="9 10" key="1">
    <citation type="submission" date="2017-05" db="EMBL/GenBank/DDBJ databases">
        <authorList>
            <person name="Song R."/>
            <person name="Chenine A.L."/>
            <person name="Ruprecht R.M."/>
        </authorList>
    </citation>
    <scope>NUCLEOTIDE SEQUENCE [LARGE SCALE GENOMIC DNA]</scope>
    <source>
        <strain evidence="9 10">DSM 26136</strain>
    </source>
</reference>
<evidence type="ECO:0000313" key="10">
    <source>
        <dbReference type="Proteomes" id="UP000196138"/>
    </source>
</evidence>
<proteinExistence type="inferred from homology"/>
<comment type="cofactor">
    <cofactor evidence="1">
        <name>FAD</name>
        <dbReference type="ChEBI" id="CHEBI:57692"/>
    </cofactor>
</comment>
<gene>
    <name evidence="9" type="ORF">CCO03_13095</name>
</gene>
<dbReference type="Pfam" id="PF02771">
    <property type="entry name" value="Acyl-CoA_dh_N"/>
    <property type="match status" value="1"/>
</dbReference>
<evidence type="ECO:0000259" key="6">
    <source>
        <dbReference type="Pfam" id="PF00441"/>
    </source>
</evidence>
<keyword evidence="3" id="KW-0285">Flavoprotein</keyword>
<feature type="domain" description="Acyl-CoA oxidase/dehydrogenase middle" evidence="7">
    <location>
        <begin position="553"/>
        <end position="647"/>
    </location>
</feature>
<dbReference type="InterPro" id="IPR006091">
    <property type="entry name" value="Acyl-CoA_Oxase/DH_mid-dom"/>
</dbReference>